<accession>A0A915YIX8</accession>
<dbReference type="InterPro" id="IPR050640">
    <property type="entry name" value="Bact_2-comp_sensor_kinase"/>
</dbReference>
<dbReference type="Pfam" id="PF07495">
    <property type="entry name" value="Y_Y_Y"/>
    <property type="match status" value="1"/>
</dbReference>
<dbReference type="InterPro" id="IPR011110">
    <property type="entry name" value="Reg_prop"/>
</dbReference>
<dbReference type="AlphaFoldDB" id="A0A915YIX8"/>
<keyword evidence="4" id="KW-0808">Transferase</keyword>
<dbReference type="KEGG" id="aup:AsAng_0048250"/>
<dbReference type="Pfam" id="PF07494">
    <property type="entry name" value="Reg_prop"/>
    <property type="match status" value="1"/>
</dbReference>
<name>A0A915YIX8_9BACT</name>
<dbReference type="GO" id="GO:0000155">
    <property type="term" value="F:phosphorelay sensor kinase activity"/>
    <property type="evidence" value="ECO:0007669"/>
    <property type="project" value="InterPro"/>
</dbReference>
<dbReference type="Gene3D" id="2.60.40.10">
    <property type="entry name" value="Immunoglobulins"/>
    <property type="match status" value="1"/>
</dbReference>
<dbReference type="Pfam" id="PF06580">
    <property type="entry name" value="His_kinase"/>
    <property type="match status" value="1"/>
</dbReference>
<dbReference type="Gene3D" id="3.30.565.10">
    <property type="entry name" value="Histidine kinase-like ATPase, C-terminal domain"/>
    <property type="match status" value="1"/>
</dbReference>
<keyword evidence="5" id="KW-1185">Reference proteome</keyword>
<feature type="domain" description="Signal transduction histidine kinase internal region" evidence="2">
    <location>
        <begin position="824"/>
        <end position="902"/>
    </location>
</feature>
<dbReference type="SUPFAM" id="SSF63829">
    <property type="entry name" value="Calcium-dependent phosphotriesterase"/>
    <property type="match status" value="1"/>
</dbReference>
<dbReference type="InterPro" id="IPR011123">
    <property type="entry name" value="Y_Y_Y"/>
</dbReference>
<dbReference type="Proteomes" id="UP001060919">
    <property type="component" value="Chromosome"/>
</dbReference>
<dbReference type="PANTHER" id="PTHR34220:SF7">
    <property type="entry name" value="SENSOR HISTIDINE KINASE YPDA"/>
    <property type="match status" value="1"/>
</dbReference>
<dbReference type="InterPro" id="IPR013783">
    <property type="entry name" value="Ig-like_fold"/>
</dbReference>
<proteinExistence type="predicted"/>
<organism evidence="4 5">
    <name type="scientific">Aureispira anguillae</name>
    <dbReference type="NCBI Taxonomy" id="2864201"/>
    <lineage>
        <taxon>Bacteria</taxon>
        <taxon>Pseudomonadati</taxon>
        <taxon>Bacteroidota</taxon>
        <taxon>Saprospiria</taxon>
        <taxon>Saprospirales</taxon>
        <taxon>Saprospiraceae</taxon>
        <taxon>Aureispira</taxon>
    </lineage>
</organism>
<evidence type="ECO:0000313" key="4">
    <source>
        <dbReference type="EMBL" id="BDS14060.1"/>
    </source>
</evidence>
<reference evidence="4" key="1">
    <citation type="submission" date="2022-09" db="EMBL/GenBank/DDBJ databases">
        <title>Aureispira anguillicida sp. nov., isolated from Leptocephalus of Japanese eel Anguilla japonica.</title>
        <authorList>
            <person name="Yuasa K."/>
            <person name="Mekata T."/>
            <person name="Ikunari K."/>
        </authorList>
    </citation>
    <scope>NUCLEOTIDE SEQUENCE</scope>
    <source>
        <strain evidence="4">EL160426</strain>
    </source>
</reference>
<keyword evidence="1" id="KW-0812">Transmembrane</keyword>
<dbReference type="InterPro" id="IPR015943">
    <property type="entry name" value="WD40/YVTN_repeat-like_dom_sf"/>
</dbReference>
<keyword evidence="1" id="KW-1133">Transmembrane helix</keyword>
<evidence type="ECO:0000259" key="3">
    <source>
        <dbReference type="Pfam" id="PF07495"/>
    </source>
</evidence>
<sequence>MCISLGKQWIMCCNLFILLMLTGLYLQAQHPYAWNLTVEDGLPSLEVYDLYQDSKGYMWMGTDKGLCKYNGRKFFYYHNEKELGEAVSALQEDNEGRIWLRNFKNQIFYVEEDSMHYFEPMEASGITRVEHLVVSNTTLYVAGNSKKGSGIFKYDLKNQIWDTYFVPFSSEEGEYLKKQIYDMGLFKEEGLVVSATSGIFALKEDSLHLLPCDNLEKNLLVSIQQTRYRASLVLTMLLEYEGALCLSQYPPFLYNRRGYSFFRYNKNEESPFFERLIKVEKIARQEFIYCRELADGSLWQLTSNHGAFKIIDSASIGEIEGSMRLFPNEGVSDFLVDHEGNYWVSSLSNGVYILPQWLLNVYPIEALKETEITYLEKGPQDNLLVGTSNGVFWIYNSPSNQWTSYLGDSLGETIKCVKYFENKLLIVSSLRVLEVDLETKAINVIQNVGCSTWQNVNFYKDSTFVYSGGKEGVSMVNFRDRCRAVIGKHFPAMREIEWLHQGKRRHSRRIARKRSNWILVDEEQDRFLAAWVDTLMCYPEQGGGFPILSNDKQAIQATYLSRSKEGVIWGCTINKGVYGLDKDLKVIHHFTTKDGLISNKVKRAKAAGDILWLLTASGLQSFNIKTKENHIYTLEDGLPTLEIKDLEIVNDKVWLNTSKGLVSLDTQLPSENTTPPLVYIKRIAIHEVDTTLHPSYELDYTQNNLVIYVEGVAYRSRGKFKYQYRMLGVDSSWITQSSAVDLMRFPQLEPKNYTFEVKVLNEDGVVSKEVARVEFVIAPPYWQTWWFQGALYLLGTLMIVGVVLFRVRQKQKEERQQNLVNVLKMEALQSQMNPHFIFNVLTAVQNLWLQKKNELAMELQSNFAKLLRKIFQYSSKKAIPIEQVEEFLNNYLSLEQIRFENQIDISFEVEEELLDGDYAIPPLLIQPIIENSFKHGLFHKTTNRQLSIVLKEEGRYLYVSVEDNGVGRQAKKKQEPARSSGLTTTQERLKILQESIMNQSHPHNNIKITDLKDKAGKALGTKVELWIPFVDL</sequence>
<dbReference type="EMBL" id="AP026867">
    <property type="protein sequence ID" value="BDS14060.1"/>
    <property type="molecule type" value="Genomic_DNA"/>
</dbReference>
<dbReference type="GO" id="GO:0016020">
    <property type="term" value="C:membrane"/>
    <property type="evidence" value="ECO:0007669"/>
    <property type="project" value="InterPro"/>
</dbReference>
<dbReference type="Gene3D" id="2.130.10.10">
    <property type="entry name" value="YVTN repeat-like/Quinoprotein amine dehydrogenase"/>
    <property type="match status" value="2"/>
</dbReference>
<dbReference type="SUPFAM" id="SSF55874">
    <property type="entry name" value="ATPase domain of HSP90 chaperone/DNA topoisomerase II/histidine kinase"/>
    <property type="match status" value="1"/>
</dbReference>
<feature type="domain" description="Two component regulator three Y" evidence="3">
    <location>
        <begin position="715"/>
        <end position="777"/>
    </location>
</feature>
<gene>
    <name evidence="4" type="ORF">AsAng_0048250</name>
</gene>
<dbReference type="SUPFAM" id="SSF101898">
    <property type="entry name" value="NHL repeat"/>
    <property type="match status" value="1"/>
</dbReference>
<keyword evidence="1" id="KW-0472">Membrane</keyword>
<keyword evidence="4" id="KW-0418">Kinase</keyword>
<feature type="transmembrane region" description="Helical" evidence="1">
    <location>
        <begin position="785"/>
        <end position="805"/>
    </location>
</feature>
<protein>
    <submittedName>
        <fullName evidence="4">Histidine kinase</fullName>
    </submittedName>
</protein>
<dbReference type="InterPro" id="IPR010559">
    <property type="entry name" value="Sig_transdc_His_kin_internal"/>
</dbReference>
<dbReference type="InterPro" id="IPR036890">
    <property type="entry name" value="HATPase_C_sf"/>
</dbReference>
<dbReference type="PANTHER" id="PTHR34220">
    <property type="entry name" value="SENSOR HISTIDINE KINASE YPDA"/>
    <property type="match status" value="1"/>
</dbReference>
<evidence type="ECO:0000313" key="5">
    <source>
        <dbReference type="Proteomes" id="UP001060919"/>
    </source>
</evidence>
<dbReference type="RefSeq" id="WP_264789296.1">
    <property type="nucleotide sequence ID" value="NZ_AP026867.1"/>
</dbReference>
<evidence type="ECO:0000256" key="1">
    <source>
        <dbReference type="SAM" id="Phobius"/>
    </source>
</evidence>
<evidence type="ECO:0000259" key="2">
    <source>
        <dbReference type="Pfam" id="PF06580"/>
    </source>
</evidence>